<dbReference type="SUPFAM" id="SSF52540">
    <property type="entry name" value="P-loop containing nucleoside triphosphate hydrolases"/>
    <property type="match status" value="1"/>
</dbReference>
<accession>A0A427H802</accession>
<sequence length="587" mass="63378">MAGGPSMSTAKEKAAVLQLVSEATAPDIERPAFRVYDHPMTTSTGQKLRAGVYWHGQRPGKGDAAPVPFDQWVCSPLHVEAITSSNGSQFGRLLRFRNTLGHWREWAMPMDMLRGSGEDLRGELLSMGVEIDPDGFKQLNRYIQSQRPARQVTAASATGWHGAGLFIMPGENIGQGDAILQSEVANLDDFTRAGDLDGWREGVARFTDGNPLLILGVCAALAGPLLYPARQQSGGVNLYGKSSTGKSSIAQAAASVWGHGEQLLRTWNATGNGLEGIASQRNDALLVLDELGEADPAKVGDIVYALANGTGRARATRTGGARTTNRWRVSLLSSGELTLPAKMAEAGKRSKAGQEVRLLDLSAARRFGCWDHLHDHTDGASLSKAIKRASATHYGHAGPAFVRHLLEGEGLDGLPEALALLRGQYQPRNNLEGRAADRFALLALAGELAIGCGLLPLAPDAARLAMLELFGNWQSERSADTSEDAAIKALVLEFITRHGEAHFSELGRDCAPIRDRAGWWREDGARRTWLFTSEGLRRAVPGFEQRTVLDVLDAAGWIAERGEGLRSKRVKVEGAALRLYHLQPLES</sequence>
<gene>
    <name evidence="2" type="ORF">EGJ44_21755</name>
</gene>
<dbReference type="EMBL" id="RHRS01000100">
    <property type="protein sequence ID" value="RRW27311.1"/>
    <property type="molecule type" value="Genomic_DNA"/>
</dbReference>
<dbReference type="InterPro" id="IPR027417">
    <property type="entry name" value="P-loop_NTPase"/>
</dbReference>
<dbReference type="Proteomes" id="UP000272833">
    <property type="component" value="Unassembled WGS sequence"/>
</dbReference>
<reference evidence="2 3" key="1">
    <citation type="submission" date="2018-10" db="EMBL/GenBank/DDBJ databases">
        <title>Transmission dynamics of multidrug resistant bacteria on intensive care unit surfaces.</title>
        <authorList>
            <person name="D'Souza A.W."/>
            <person name="Potter R.F."/>
            <person name="Wallace M."/>
            <person name="Shupe A."/>
            <person name="Patel S."/>
            <person name="Sun S."/>
            <person name="Gul D."/>
            <person name="Kwon J.H."/>
            <person name="Andleeb S."/>
            <person name="Burnham C.-A.D."/>
            <person name="Dantas G."/>
        </authorList>
    </citation>
    <scope>NUCLEOTIDE SEQUENCE [LARGE SCALE GENOMIC DNA]</scope>
    <source>
        <strain evidence="2 3">PO_271</strain>
    </source>
</reference>
<protein>
    <submittedName>
        <fullName evidence="2">DUF927 domain-containing protein</fullName>
    </submittedName>
</protein>
<evidence type="ECO:0000313" key="2">
    <source>
        <dbReference type="EMBL" id="RRW27311.1"/>
    </source>
</evidence>
<proteinExistence type="predicted"/>
<dbReference type="AlphaFoldDB" id="A0A427H802"/>
<organism evidence="2 3">
    <name type="scientific">Ectopseudomonas oleovorans</name>
    <name type="common">Pseudomonas oleovorans</name>
    <dbReference type="NCBI Taxonomy" id="301"/>
    <lineage>
        <taxon>Bacteria</taxon>
        <taxon>Pseudomonadati</taxon>
        <taxon>Pseudomonadota</taxon>
        <taxon>Gammaproteobacteria</taxon>
        <taxon>Pseudomonadales</taxon>
        <taxon>Pseudomonadaceae</taxon>
        <taxon>Ectopseudomonas</taxon>
    </lineage>
</organism>
<dbReference type="InterPro" id="IPR009270">
    <property type="entry name" value="DUF927"/>
</dbReference>
<evidence type="ECO:0000313" key="3">
    <source>
        <dbReference type="Proteomes" id="UP000272833"/>
    </source>
</evidence>
<comment type="caution">
    <text evidence="2">The sequence shown here is derived from an EMBL/GenBank/DDBJ whole genome shotgun (WGS) entry which is preliminary data.</text>
</comment>
<feature type="domain" description="DUF927" evidence="1">
    <location>
        <begin position="50"/>
        <end position="325"/>
    </location>
</feature>
<name>A0A427H802_ECTOL</name>
<dbReference type="Pfam" id="PF06048">
    <property type="entry name" value="DUF927"/>
    <property type="match status" value="1"/>
</dbReference>
<evidence type="ECO:0000259" key="1">
    <source>
        <dbReference type="Pfam" id="PF06048"/>
    </source>
</evidence>